<proteinExistence type="predicted"/>
<dbReference type="GO" id="GO:0016491">
    <property type="term" value="F:oxidoreductase activity"/>
    <property type="evidence" value="ECO:0007669"/>
    <property type="project" value="InterPro"/>
</dbReference>
<accession>A0A507DRN3</accession>
<dbReference type="VEuPathDB" id="FungiDB:SeMB42_g00548"/>
<name>A0A507DRN3_9FUNG</name>
<protein>
    <recommendedName>
        <fullName evidence="1">Amine oxidase domain-containing protein</fullName>
    </recommendedName>
</protein>
<gene>
    <name evidence="2" type="ORF">SeMB42_g00548</name>
</gene>
<dbReference type="InterPro" id="IPR050464">
    <property type="entry name" value="Zeta_carotene_desat/Oxidored"/>
</dbReference>
<dbReference type="PANTHER" id="PTHR42923">
    <property type="entry name" value="PROTOPORPHYRINOGEN OXIDASE"/>
    <property type="match status" value="1"/>
</dbReference>
<dbReference type="InterPro" id="IPR036188">
    <property type="entry name" value="FAD/NAD-bd_sf"/>
</dbReference>
<dbReference type="InterPro" id="IPR002937">
    <property type="entry name" value="Amino_oxidase"/>
</dbReference>
<dbReference type="Gene3D" id="3.30.70.1990">
    <property type="match status" value="1"/>
</dbReference>
<dbReference type="AlphaFoldDB" id="A0A507DRN3"/>
<feature type="domain" description="Amine oxidase" evidence="1">
    <location>
        <begin position="26"/>
        <end position="324"/>
    </location>
</feature>
<organism evidence="2 3">
    <name type="scientific">Synchytrium endobioticum</name>
    <dbReference type="NCBI Taxonomy" id="286115"/>
    <lineage>
        <taxon>Eukaryota</taxon>
        <taxon>Fungi</taxon>
        <taxon>Fungi incertae sedis</taxon>
        <taxon>Chytridiomycota</taxon>
        <taxon>Chytridiomycota incertae sedis</taxon>
        <taxon>Chytridiomycetes</taxon>
        <taxon>Synchytriales</taxon>
        <taxon>Synchytriaceae</taxon>
        <taxon>Synchytrium</taxon>
    </lineage>
</organism>
<dbReference type="Gene3D" id="1.10.405.20">
    <property type="match status" value="1"/>
</dbReference>
<evidence type="ECO:0000313" key="3">
    <source>
        <dbReference type="Proteomes" id="UP000317494"/>
    </source>
</evidence>
<reference evidence="2 3" key="1">
    <citation type="journal article" date="2019" name="Sci. Rep.">
        <title>Comparative genomics of chytrid fungi reveal insights into the obligate biotrophic and pathogenic lifestyle of Synchytrium endobioticum.</title>
        <authorList>
            <person name="van de Vossenberg B.T.L.H."/>
            <person name="Warris S."/>
            <person name="Nguyen H.D.T."/>
            <person name="van Gent-Pelzer M.P.E."/>
            <person name="Joly D.L."/>
            <person name="van de Geest H.C."/>
            <person name="Bonants P.J.M."/>
            <person name="Smith D.S."/>
            <person name="Levesque C.A."/>
            <person name="van der Lee T.A.J."/>
        </authorList>
    </citation>
    <scope>NUCLEOTIDE SEQUENCE [LARGE SCALE GENOMIC DNA]</scope>
    <source>
        <strain evidence="2 3">MB42</strain>
    </source>
</reference>
<dbReference type="SUPFAM" id="SSF51905">
    <property type="entry name" value="FAD/NAD(P)-binding domain"/>
    <property type="match status" value="1"/>
</dbReference>
<evidence type="ECO:0000313" key="2">
    <source>
        <dbReference type="EMBL" id="TPX53907.1"/>
    </source>
</evidence>
<keyword evidence="3" id="KW-1185">Reference proteome</keyword>
<dbReference type="EMBL" id="QEAN01000011">
    <property type="protein sequence ID" value="TPX53907.1"/>
    <property type="molecule type" value="Genomic_DNA"/>
</dbReference>
<comment type="caution">
    <text evidence="2">The sequence shown here is derived from an EMBL/GenBank/DDBJ whole genome shotgun (WGS) entry which is preliminary data.</text>
</comment>
<dbReference type="Pfam" id="PF01593">
    <property type="entry name" value="Amino_oxidase"/>
    <property type="match status" value="1"/>
</dbReference>
<dbReference type="Gene3D" id="3.50.50.60">
    <property type="entry name" value="FAD/NAD(P)-binding domain"/>
    <property type="match status" value="1"/>
</dbReference>
<dbReference type="Proteomes" id="UP000317494">
    <property type="component" value="Unassembled WGS sequence"/>
</dbReference>
<evidence type="ECO:0000259" key="1">
    <source>
        <dbReference type="Pfam" id="PF01593"/>
    </source>
</evidence>
<dbReference type="STRING" id="286115.A0A507DRN3"/>
<sequence>MVSKVYNSSPSISNMVQRIAVIGSGISGISAAWLLVKDSEAKFDVVVYEHGEWVGGHAHTVELPSLDGTTKGTVDTGFIVCNPHTYPNFLNFLSQLNVSLVDSDMSFSVSKDRGVFEWAGDNIDTVFAQRSNILNPKMWRMICDTIQFNEQATDIAEAVDRDLFDQGTGKLKNVKSASENDIFTGHPYAQMTLAEFFEKNNYSKFFYESYIVPMTASVWSTPADMALDQFPLLTLVRFMRNHMLLQVHDRPKWKTVLNGSKTYIEAVLKVVKDVRLTTAAVSITRSKDPNTITSRSVTVHDSKGSIETYDHVIFACHTDQALKILGSEASEGERKVLGVIRYITNRAVLHRDSSFMPIRRKAWASWNNLLDSTKSNAICLTYWMNRLQTFITPDVYGDVFVTMNPMWEPAKDMILGEWYYDHPFYCNDTIASQEALNSIQGQYCTTYCGAWTNYGFHEDGLTSGLLAALSLGAPCPFPVVLNGGYATHRLPPTPPAWASARGVLRYTPAMPTHLAKTARREYTLLTFISPAWIIMYRLSIVIMRLLSNLPFV</sequence>
<dbReference type="PANTHER" id="PTHR42923:SF17">
    <property type="entry name" value="AMINE OXIDASE DOMAIN-CONTAINING PROTEIN"/>
    <property type="match status" value="1"/>
</dbReference>